<dbReference type="PANTHER" id="PTHR10057">
    <property type="entry name" value="PERIPHERAL-TYPE BENZODIAZEPINE RECEPTOR"/>
    <property type="match status" value="1"/>
</dbReference>
<name>A0A6U3VDJ7_9STRA</name>
<keyword evidence="5 6" id="KW-0472">Membrane</keyword>
<feature type="chain" id="PRO_5036192037" evidence="7">
    <location>
        <begin position="21"/>
        <end position="299"/>
    </location>
</feature>
<evidence type="ECO:0000256" key="3">
    <source>
        <dbReference type="ARBA" id="ARBA00022692"/>
    </source>
</evidence>
<reference evidence="9" key="1">
    <citation type="submission" date="2021-01" db="EMBL/GenBank/DDBJ databases">
        <authorList>
            <person name="Corre E."/>
            <person name="Pelletier E."/>
            <person name="Niang G."/>
            <person name="Scheremetjew M."/>
            <person name="Finn R."/>
            <person name="Kale V."/>
            <person name="Holt S."/>
            <person name="Cochrane G."/>
            <person name="Meng A."/>
            <person name="Brown T."/>
            <person name="Cohen L."/>
        </authorList>
    </citation>
    <scope>NUCLEOTIDE SEQUENCE</scope>
    <source>
        <strain evidence="9">Pop2</strain>
    </source>
</reference>
<gene>
    <name evidence="8" type="ORF">DBRI1063_LOCUS24560</name>
    <name evidence="9" type="ORF">DBRI1063_LOCUS24561</name>
</gene>
<dbReference type="FunFam" id="1.20.1260.100:FF:000001">
    <property type="entry name" value="translocator protein 2"/>
    <property type="match status" value="1"/>
</dbReference>
<dbReference type="Gene3D" id="1.20.1260.100">
    <property type="entry name" value="TspO/MBR protein"/>
    <property type="match status" value="1"/>
</dbReference>
<proteinExistence type="inferred from homology"/>
<dbReference type="EMBL" id="HBGN01038423">
    <property type="protein sequence ID" value="CAD9356577.1"/>
    <property type="molecule type" value="Transcribed_RNA"/>
</dbReference>
<keyword evidence="3 6" id="KW-0812">Transmembrane</keyword>
<organism evidence="9">
    <name type="scientific">Ditylum brightwellii</name>
    <dbReference type="NCBI Taxonomy" id="49249"/>
    <lineage>
        <taxon>Eukaryota</taxon>
        <taxon>Sar</taxon>
        <taxon>Stramenopiles</taxon>
        <taxon>Ochrophyta</taxon>
        <taxon>Bacillariophyta</taxon>
        <taxon>Mediophyceae</taxon>
        <taxon>Lithodesmiophycidae</taxon>
        <taxon>Lithodesmiales</taxon>
        <taxon>Lithodesmiaceae</taxon>
        <taxon>Ditylum</taxon>
    </lineage>
</organism>
<dbReference type="PANTHER" id="PTHR10057:SF0">
    <property type="entry name" value="TRANSLOCATOR PROTEIN"/>
    <property type="match status" value="1"/>
</dbReference>
<protein>
    <submittedName>
        <fullName evidence="9">Uncharacterized protein</fullName>
    </submittedName>
</protein>
<sequence>MKHHLHSFILPLFLILFILQQPIRNNAIISPRSSSSFLKRTNVIKRRFDHAPTNNKNHPPKEEEAEEEVMKMKMRGGACDSDATMFIKLLPNVILQSILLYFVLLAPTTSSNFPLQDFYPIKNLPFIQYVSIFVVIFASSLVSSAVDGTLSAASKQVLDPNVVPGGETGWYDSLNRPKWEPPGFVFPIMWLIVSKPTQFIAVSRMMRLFSTQKKGRRNAAAAMLVYCIHLSLGDLWNKVFFGYQCPGRGVVVIMAFWGVLIASAGLFWRLEKEAGLFLIPTICWVGIASALNWFIYLNN</sequence>
<dbReference type="InterPro" id="IPR038330">
    <property type="entry name" value="TspO/MBR-related_sf"/>
</dbReference>
<keyword evidence="7" id="KW-0732">Signal</keyword>
<comment type="subcellular location">
    <subcellularLocation>
        <location evidence="1">Membrane</location>
        <topology evidence="1">Multi-pass membrane protein</topology>
    </subcellularLocation>
</comment>
<comment type="similarity">
    <text evidence="2">Belongs to the TspO/BZRP family.</text>
</comment>
<feature type="transmembrane region" description="Helical" evidence="6">
    <location>
        <begin position="275"/>
        <end position="296"/>
    </location>
</feature>
<evidence type="ECO:0000256" key="4">
    <source>
        <dbReference type="ARBA" id="ARBA00022989"/>
    </source>
</evidence>
<evidence type="ECO:0000313" key="9">
    <source>
        <dbReference type="EMBL" id="CAD9356577.1"/>
    </source>
</evidence>
<dbReference type="Pfam" id="PF03073">
    <property type="entry name" value="TspO_MBR"/>
    <property type="match status" value="1"/>
</dbReference>
<feature type="transmembrane region" description="Helical" evidence="6">
    <location>
        <begin position="218"/>
        <end position="237"/>
    </location>
</feature>
<evidence type="ECO:0000256" key="1">
    <source>
        <dbReference type="ARBA" id="ARBA00004141"/>
    </source>
</evidence>
<evidence type="ECO:0000256" key="6">
    <source>
        <dbReference type="SAM" id="Phobius"/>
    </source>
</evidence>
<dbReference type="InterPro" id="IPR004307">
    <property type="entry name" value="TspO_MBR"/>
</dbReference>
<feature type="signal peptide" evidence="7">
    <location>
        <begin position="1"/>
        <end position="20"/>
    </location>
</feature>
<feature type="transmembrane region" description="Helical" evidence="6">
    <location>
        <begin position="249"/>
        <end position="268"/>
    </location>
</feature>
<feature type="transmembrane region" description="Helical" evidence="6">
    <location>
        <begin position="85"/>
        <end position="105"/>
    </location>
</feature>
<evidence type="ECO:0000256" key="2">
    <source>
        <dbReference type="ARBA" id="ARBA00007524"/>
    </source>
</evidence>
<dbReference type="GO" id="GO:0033013">
    <property type="term" value="P:tetrapyrrole metabolic process"/>
    <property type="evidence" value="ECO:0007669"/>
    <property type="project" value="UniProtKB-ARBA"/>
</dbReference>
<feature type="transmembrane region" description="Helical" evidence="6">
    <location>
        <begin position="126"/>
        <end position="146"/>
    </location>
</feature>
<dbReference type="GO" id="GO:0016020">
    <property type="term" value="C:membrane"/>
    <property type="evidence" value="ECO:0007669"/>
    <property type="project" value="UniProtKB-SubCell"/>
</dbReference>
<evidence type="ECO:0000256" key="5">
    <source>
        <dbReference type="ARBA" id="ARBA00023136"/>
    </source>
</evidence>
<evidence type="ECO:0000256" key="7">
    <source>
        <dbReference type="SAM" id="SignalP"/>
    </source>
</evidence>
<evidence type="ECO:0000313" key="8">
    <source>
        <dbReference type="EMBL" id="CAD9356575.1"/>
    </source>
</evidence>
<keyword evidence="4 6" id="KW-1133">Transmembrane helix</keyword>
<dbReference type="CDD" id="cd15904">
    <property type="entry name" value="TSPO_MBR"/>
    <property type="match status" value="1"/>
</dbReference>
<accession>A0A6U3VDJ7</accession>
<dbReference type="EMBL" id="HBGN01038422">
    <property type="protein sequence ID" value="CAD9356575.1"/>
    <property type="molecule type" value="Transcribed_RNA"/>
</dbReference>
<dbReference type="AlphaFoldDB" id="A0A6U3VDJ7"/>